<dbReference type="RefSeq" id="XP_038052598.1">
    <property type="nucleotide sequence ID" value="XM_038196670.1"/>
</dbReference>
<accession>A0A913ZLB6</accession>
<dbReference type="InterPro" id="IPR011611">
    <property type="entry name" value="PfkB_dom"/>
</dbReference>
<dbReference type="GeneID" id="119725296"/>
<dbReference type="CTD" id="3795"/>
<dbReference type="PANTHER" id="PTHR42774">
    <property type="entry name" value="PHOSPHOTRANSFERASE SYSTEM TRANSPORT PROTEIN"/>
    <property type="match status" value="1"/>
</dbReference>
<evidence type="ECO:0000259" key="3">
    <source>
        <dbReference type="Pfam" id="PF00294"/>
    </source>
</evidence>
<evidence type="ECO:0000256" key="2">
    <source>
        <dbReference type="ARBA" id="ARBA00022777"/>
    </source>
</evidence>
<dbReference type="OMA" id="MSGRLIM"/>
<dbReference type="Gene3D" id="3.40.1190.20">
    <property type="match status" value="1"/>
</dbReference>
<dbReference type="InterPro" id="IPR029056">
    <property type="entry name" value="Ribokinase-like"/>
</dbReference>
<dbReference type="PROSITE" id="PS00584">
    <property type="entry name" value="PFKB_KINASES_2"/>
    <property type="match status" value="1"/>
</dbReference>
<dbReference type="PANTHER" id="PTHR42774:SF3">
    <property type="entry name" value="KETOHEXOKINASE"/>
    <property type="match status" value="1"/>
</dbReference>
<evidence type="ECO:0000256" key="1">
    <source>
        <dbReference type="ARBA" id="ARBA00022679"/>
    </source>
</evidence>
<dbReference type="GO" id="GO:0006000">
    <property type="term" value="P:fructose metabolic process"/>
    <property type="evidence" value="ECO:0007669"/>
    <property type="project" value="InterPro"/>
</dbReference>
<name>A0A913ZLB6_PATMI</name>
<dbReference type="InterPro" id="IPR034093">
    <property type="entry name" value="KHK"/>
</dbReference>
<organism evidence="4 5">
    <name type="scientific">Patiria miniata</name>
    <name type="common">Bat star</name>
    <name type="synonym">Asterina miniata</name>
    <dbReference type="NCBI Taxonomy" id="46514"/>
    <lineage>
        <taxon>Eukaryota</taxon>
        <taxon>Metazoa</taxon>
        <taxon>Echinodermata</taxon>
        <taxon>Eleutherozoa</taxon>
        <taxon>Asterozoa</taxon>
        <taxon>Asteroidea</taxon>
        <taxon>Valvatacea</taxon>
        <taxon>Valvatida</taxon>
        <taxon>Asterinidae</taxon>
        <taxon>Patiria</taxon>
    </lineage>
</organism>
<dbReference type="CDD" id="cd01939">
    <property type="entry name" value="Ketohexokinase"/>
    <property type="match status" value="1"/>
</dbReference>
<sequence>MACECDMSNSSRHTGERRTLIVGLVCLDIINVLDNYPLEDTDTRVQDQLWERGGNAANTSVVLAQLGVKTEFIGTLADSTLSRLMVEDFHKYGVLIDHCIYHNNCKPPMSCIIVNSSSGTRTILHSNRSLPEVMYEDFELLNLNNYTWIHFEGRNVEEVLKMSERVVMHNGQFIESHDRIQISLELEKPGLKPSFCKLLPKADVVFLSKDVAKESGFQNGEECVLKFSKDVKPGAVVVCAWGELGAWAVGPNGEVVHSPAFPPAKIEDTVGAGDTFNAGVIYALSRGSSILEAIMQGCKIAGDKIGHQGFKIDAGTVTT</sequence>
<feature type="domain" description="Carbohydrate kinase PfkB" evidence="3">
    <location>
        <begin position="21"/>
        <end position="309"/>
    </location>
</feature>
<dbReference type="Pfam" id="PF00294">
    <property type="entry name" value="PfkB"/>
    <property type="match status" value="1"/>
</dbReference>
<reference evidence="4" key="1">
    <citation type="submission" date="2022-11" db="UniProtKB">
        <authorList>
            <consortium name="EnsemblMetazoa"/>
        </authorList>
    </citation>
    <scope>IDENTIFICATION</scope>
</reference>
<dbReference type="AlphaFoldDB" id="A0A913ZLB6"/>
<dbReference type="GO" id="GO:0004454">
    <property type="term" value="F:ketohexokinase activity"/>
    <property type="evidence" value="ECO:0007669"/>
    <property type="project" value="InterPro"/>
</dbReference>
<evidence type="ECO:0000313" key="5">
    <source>
        <dbReference type="Proteomes" id="UP000887568"/>
    </source>
</evidence>
<protein>
    <recommendedName>
        <fullName evidence="3">Carbohydrate kinase PfkB domain-containing protein</fullName>
    </recommendedName>
</protein>
<keyword evidence="1" id="KW-0808">Transferase</keyword>
<keyword evidence="5" id="KW-1185">Reference proteome</keyword>
<dbReference type="InterPro" id="IPR002173">
    <property type="entry name" value="Carboh/pur_kinase_PfkB_CS"/>
</dbReference>
<dbReference type="SUPFAM" id="SSF53613">
    <property type="entry name" value="Ribokinase-like"/>
    <property type="match status" value="1"/>
</dbReference>
<keyword evidence="2" id="KW-0418">Kinase</keyword>
<dbReference type="InterPro" id="IPR052562">
    <property type="entry name" value="Ketohexokinase-related"/>
</dbReference>
<dbReference type="EnsemblMetazoa" id="XM_038196670.1">
    <property type="protein sequence ID" value="XP_038052598.1"/>
    <property type="gene ID" value="LOC119725296"/>
</dbReference>
<dbReference type="OrthoDB" id="204058at2759"/>
<dbReference type="Proteomes" id="UP000887568">
    <property type="component" value="Unplaced"/>
</dbReference>
<proteinExistence type="predicted"/>
<evidence type="ECO:0000313" key="4">
    <source>
        <dbReference type="EnsemblMetazoa" id="XP_038052598.1"/>
    </source>
</evidence>